<gene>
    <name evidence="17" type="primary">ilvE</name>
    <name evidence="18" type="ORF">AUP44_19795</name>
</gene>
<comment type="pathway">
    <text evidence="3 17">Amino-acid biosynthesis; L-isoleucine biosynthesis; L-isoleucine from 2-oxobutanoate: step 4/4.</text>
</comment>
<dbReference type="InterPro" id="IPR001544">
    <property type="entry name" value="Aminotrans_IV"/>
</dbReference>
<comment type="cofactor">
    <cofactor evidence="1 16">
        <name>pyridoxal 5'-phosphate</name>
        <dbReference type="ChEBI" id="CHEBI:597326"/>
    </cofactor>
</comment>
<dbReference type="UniPathway" id="UPA00047">
    <property type="reaction ID" value="UER00058"/>
</dbReference>
<dbReference type="AlphaFoldDB" id="A0A162LXR1"/>
<comment type="pathway">
    <text evidence="5 17">Amino-acid biosynthesis; L-leucine biosynthesis; L-leucine from 3-methyl-2-oxobutanoate: step 4/4.</text>
</comment>
<dbReference type="InterPro" id="IPR043131">
    <property type="entry name" value="BCAT-like_N"/>
</dbReference>
<dbReference type="EC" id="2.6.1.42" evidence="17"/>
<accession>A0A162LXR1</accession>
<name>A0A162LXR1_9PROT</name>
<keyword evidence="11 17" id="KW-0100">Branched-chain amino acid biosynthesis</keyword>
<dbReference type="GO" id="GO:0009097">
    <property type="term" value="P:isoleucine biosynthetic process"/>
    <property type="evidence" value="ECO:0007669"/>
    <property type="project" value="UniProtKB-UniPathway"/>
</dbReference>
<dbReference type="Gene3D" id="3.20.10.10">
    <property type="entry name" value="D-amino Acid Aminotransferase, subunit A, domain 2"/>
    <property type="match status" value="1"/>
</dbReference>
<proteinExistence type="inferred from homology"/>
<dbReference type="InterPro" id="IPR043132">
    <property type="entry name" value="BCAT-like_C"/>
</dbReference>
<dbReference type="InterPro" id="IPR018300">
    <property type="entry name" value="Aminotrans_IV_CS"/>
</dbReference>
<evidence type="ECO:0000256" key="7">
    <source>
        <dbReference type="ARBA" id="ARBA00022576"/>
    </source>
</evidence>
<protein>
    <recommendedName>
        <fullName evidence="17">Branched-chain-amino-acid aminotransferase</fullName>
        <shortName evidence="17">BCAT</shortName>
        <ecNumber evidence="17">2.6.1.42</ecNumber>
    </recommendedName>
</protein>
<dbReference type="InterPro" id="IPR005785">
    <property type="entry name" value="B_amino_transI"/>
</dbReference>
<dbReference type="PANTHER" id="PTHR42743:SF11">
    <property type="entry name" value="AMINODEOXYCHORISMATE LYASE"/>
    <property type="match status" value="1"/>
</dbReference>
<comment type="catalytic activity">
    <reaction evidence="12 17">
        <text>L-valine + 2-oxoglutarate = 3-methyl-2-oxobutanoate + L-glutamate</text>
        <dbReference type="Rhea" id="RHEA:24813"/>
        <dbReference type="ChEBI" id="CHEBI:11851"/>
        <dbReference type="ChEBI" id="CHEBI:16810"/>
        <dbReference type="ChEBI" id="CHEBI:29985"/>
        <dbReference type="ChEBI" id="CHEBI:57762"/>
        <dbReference type="EC" id="2.6.1.42"/>
    </reaction>
</comment>
<evidence type="ECO:0000256" key="10">
    <source>
        <dbReference type="ARBA" id="ARBA00022898"/>
    </source>
</evidence>
<keyword evidence="8 17" id="KW-0028">Amino-acid biosynthesis</keyword>
<dbReference type="GO" id="GO:0052655">
    <property type="term" value="F:L-valine-2-oxoglutarate transaminase activity"/>
    <property type="evidence" value="ECO:0007669"/>
    <property type="project" value="RHEA"/>
</dbReference>
<keyword evidence="10 16" id="KW-0663">Pyridoxal phosphate</keyword>
<dbReference type="OrthoDB" id="21319at2"/>
<dbReference type="NCBIfam" id="TIGR01122">
    <property type="entry name" value="ilvE_I"/>
    <property type="match status" value="1"/>
</dbReference>
<reference evidence="18 19" key="1">
    <citation type="submission" date="2015-12" db="EMBL/GenBank/DDBJ databases">
        <title>Genome sequence of Tistrella mobilis MCCC 1A02139.</title>
        <authorList>
            <person name="Lu L."/>
            <person name="Lai Q."/>
            <person name="Shao Z."/>
            <person name="Qian P."/>
        </authorList>
    </citation>
    <scope>NUCLEOTIDE SEQUENCE [LARGE SCALE GENOMIC DNA]</scope>
    <source>
        <strain evidence="18 19">MCCC 1A02139</strain>
    </source>
</reference>
<evidence type="ECO:0000256" key="4">
    <source>
        <dbReference type="ARBA" id="ARBA00004931"/>
    </source>
</evidence>
<evidence type="ECO:0000256" key="1">
    <source>
        <dbReference type="ARBA" id="ARBA00001933"/>
    </source>
</evidence>
<dbReference type="GO" id="GO:0009098">
    <property type="term" value="P:L-leucine biosynthetic process"/>
    <property type="evidence" value="ECO:0007669"/>
    <property type="project" value="UniProtKB-UniPathway"/>
</dbReference>
<sequence>MALIPFDDRDGWVWFDGKLTPWREARIHVLNHGLHYASCVFEGQRAYDGVVFKLNEHSERLARSAQLLGFELPYTPAEVNAATAELLAANGLSDAYVRPVAWLGSEQMGVYTRGSKVHMAIACWEWPSYFSPEEKLKGIRLEISRWKRPAPDTAPTESKAAGLYMICTMSRREADGRGFDDALMLDYRGYVAEATGANIFFGRGKELHTPTPDCFLDGITRRTVMGLAREAGYTIVERHIRPEEMAEFDECFLTGSAAEVTPVRQIGDYSFKPAEACSTLLHAYSDLVRVEGRAARAAAAAE</sequence>
<dbReference type="Proteomes" id="UP000075787">
    <property type="component" value="Unassembled WGS sequence"/>
</dbReference>
<evidence type="ECO:0000256" key="8">
    <source>
        <dbReference type="ARBA" id="ARBA00022605"/>
    </source>
</evidence>
<comment type="caution">
    <text evidence="18">The sequence shown here is derived from an EMBL/GenBank/DDBJ whole genome shotgun (WGS) entry which is preliminary data.</text>
</comment>
<dbReference type="GO" id="GO:0052654">
    <property type="term" value="F:L-leucine-2-oxoglutarate transaminase activity"/>
    <property type="evidence" value="ECO:0007669"/>
    <property type="project" value="RHEA"/>
</dbReference>
<dbReference type="UniPathway" id="UPA00048">
    <property type="reaction ID" value="UER00073"/>
</dbReference>
<evidence type="ECO:0000256" key="14">
    <source>
        <dbReference type="ARBA" id="ARBA00049229"/>
    </source>
</evidence>
<dbReference type="NCBIfam" id="NF005726">
    <property type="entry name" value="PRK07544.1"/>
    <property type="match status" value="1"/>
</dbReference>
<dbReference type="FunFam" id="3.20.10.10:FF:000002">
    <property type="entry name" value="D-alanine aminotransferase"/>
    <property type="match status" value="1"/>
</dbReference>
<evidence type="ECO:0000313" key="18">
    <source>
        <dbReference type="EMBL" id="KYO57508.1"/>
    </source>
</evidence>
<evidence type="ECO:0000256" key="6">
    <source>
        <dbReference type="ARBA" id="ARBA00009320"/>
    </source>
</evidence>
<comment type="pathway">
    <text evidence="4 17">Amino-acid biosynthesis; L-valine biosynthesis; L-valine from pyruvate: step 4/4.</text>
</comment>
<evidence type="ECO:0000256" key="2">
    <source>
        <dbReference type="ARBA" id="ARBA00003109"/>
    </source>
</evidence>
<keyword evidence="7 17" id="KW-0032">Aminotransferase</keyword>
<comment type="function">
    <text evidence="2 17">Acts on leucine, isoleucine and valine.</text>
</comment>
<dbReference type="PANTHER" id="PTHR42743">
    <property type="entry name" value="AMINO-ACID AMINOTRANSFERASE"/>
    <property type="match status" value="1"/>
</dbReference>
<dbReference type="UniPathway" id="UPA00049">
    <property type="reaction ID" value="UER00062"/>
</dbReference>
<evidence type="ECO:0000256" key="5">
    <source>
        <dbReference type="ARBA" id="ARBA00005072"/>
    </source>
</evidence>
<dbReference type="RefSeq" id="WP_062761456.1">
    <property type="nucleotide sequence ID" value="NZ_CP121027.1"/>
</dbReference>
<dbReference type="GO" id="GO:0009099">
    <property type="term" value="P:L-valine biosynthetic process"/>
    <property type="evidence" value="ECO:0007669"/>
    <property type="project" value="UniProtKB-UniPathway"/>
</dbReference>
<comment type="catalytic activity">
    <reaction evidence="13 17">
        <text>L-isoleucine + 2-oxoglutarate = (S)-3-methyl-2-oxopentanoate + L-glutamate</text>
        <dbReference type="Rhea" id="RHEA:24801"/>
        <dbReference type="ChEBI" id="CHEBI:16810"/>
        <dbReference type="ChEBI" id="CHEBI:29985"/>
        <dbReference type="ChEBI" id="CHEBI:35146"/>
        <dbReference type="ChEBI" id="CHEBI:58045"/>
        <dbReference type="EC" id="2.6.1.42"/>
    </reaction>
</comment>
<evidence type="ECO:0000256" key="16">
    <source>
        <dbReference type="RuleBase" id="RU004516"/>
    </source>
</evidence>
<dbReference type="InterPro" id="IPR050571">
    <property type="entry name" value="Class-IV_PLP-Dep_Aminotrnsfr"/>
</dbReference>
<comment type="catalytic activity">
    <reaction evidence="14 17">
        <text>L-leucine + 2-oxoglutarate = 4-methyl-2-oxopentanoate + L-glutamate</text>
        <dbReference type="Rhea" id="RHEA:18321"/>
        <dbReference type="ChEBI" id="CHEBI:16810"/>
        <dbReference type="ChEBI" id="CHEBI:17865"/>
        <dbReference type="ChEBI" id="CHEBI:29985"/>
        <dbReference type="ChEBI" id="CHEBI:57427"/>
        <dbReference type="EC" id="2.6.1.42"/>
    </reaction>
</comment>
<dbReference type="SUPFAM" id="SSF56752">
    <property type="entry name" value="D-aminoacid aminotransferase-like PLP-dependent enzymes"/>
    <property type="match status" value="1"/>
</dbReference>
<evidence type="ECO:0000256" key="11">
    <source>
        <dbReference type="ARBA" id="ARBA00023304"/>
    </source>
</evidence>
<evidence type="ECO:0000313" key="19">
    <source>
        <dbReference type="Proteomes" id="UP000075787"/>
    </source>
</evidence>
<dbReference type="InterPro" id="IPR036038">
    <property type="entry name" value="Aminotransferase-like"/>
</dbReference>
<organism evidence="18 19">
    <name type="scientific">Tistrella mobilis</name>
    <dbReference type="NCBI Taxonomy" id="171437"/>
    <lineage>
        <taxon>Bacteria</taxon>
        <taxon>Pseudomonadati</taxon>
        <taxon>Pseudomonadota</taxon>
        <taxon>Alphaproteobacteria</taxon>
        <taxon>Geminicoccales</taxon>
        <taxon>Geminicoccaceae</taxon>
        <taxon>Tistrella</taxon>
    </lineage>
</organism>
<dbReference type="Pfam" id="PF01063">
    <property type="entry name" value="Aminotran_4"/>
    <property type="match status" value="1"/>
</dbReference>
<evidence type="ECO:0000256" key="3">
    <source>
        <dbReference type="ARBA" id="ARBA00004824"/>
    </source>
</evidence>
<dbReference type="GeneID" id="97242814"/>
<dbReference type="NCBIfam" id="NF005146">
    <property type="entry name" value="PRK06606.1"/>
    <property type="match status" value="1"/>
</dbReference>
<dbReference type="Gene3D" id="3.30.470.10">
    <property type="match status" value="1"/>
</dbReference>
<dbReference type="EMBL" id="LPZR01000017">
    <property type="protein sequence ID" value="KYO57508.1"/>
    <property type="molecule type" value="Genomic_DNA"/>
</dbReference>
<evidence type="ECO:0000256" key="9">
    <source>
        <dbReference type="ARBA" id="ARBA00022679"/>
    </source>
</evidence>
<comment type="similarity">
    <text evidence="6 15">Belongs to the class-IV pyridoxal-phosphate-dependent aminotransferase family.</text>
</comment>
<evidence type="ECO:0000256" key="13">
    <source>
        <dbReference type="ARBA" id="ARBA00048798"/>
    </source>
</evidence>
<dbReference type="GO" id="GO:0052656">
    <property type="term" value="F:L-isoleucine-2-oxoglutarate transaminase activity"/>
    <property type="evidence" value="ECO:0007669"/>
    <property type="project" value="RHEA"/>
</dbReference>
<evidence type="ECO:0000256" key="17">
    <source>
        <dbReference type="RuleBase" id="RU364094"/>
    </source>
</evidence>
<evidence type="ECO:0000256" key="12">
    <source>
        <dbReference type="ARBA" id="ARBA00048212"/>
    </source>
</evidence>
<evidence type="ECO:0000256" key="15">
    <source>
        <dbReference type="RuleBase" id="RU004106"/>
    </source>
</evidence>
<dbReference type="PROSITE" id="PS00770">
    <property type="entry name" value="AA_TRANSFER_CLASS_4"/>
    <property type="match status" value="1"/>
</dbReference>
<keyword evidence="9 17" id="KW-0808">Transferase</keyword>